<dbReference type="InterPro" id="IPR017441">
    <property type="entry name" value="Protein_kinase_ATP_BS"/>
</dbReference>
<dbReference type="PANTHER" id="PTHR23257:SF974">
    <property type="entry name" value="RECEPTOR-INTERACTING SERINE_THREONINE-PROTEIN KINASE 3"/>
    <property type="match status" value="1"/>
</dbReference>
<feature type="domain" description="Protein kinase" evidence="5">
    <location>
        <begin position="512"/>
        <end position="795"/>
    </location>
</feature>
<dbReference type="InterPro" id="IPR026906">
    <property type="entry name" value="LRR_5"/>
</dbReference>
<feature type="binding site" evidence="4">
    <location>
        <position position="542"/>
    </location>
    <ligand>
        <name>ATP</name>
        <dbReference type="ChEBI" id="CHEBI:30616"/>
    </ligand>
</feature>
<dbReference type="EMBL" id="JAPFFF010000064">
    <property type="protein sequence ID" value="KAK8836669.1"/>
    <property type="molecule type" value="Genomic_DNA"/>
</dbReference>
<dbReference type="InterPro" id="IPR011009">
    <property type="entry name" value="Kinase-like_dom_sf"/>
</dbReference>
<dbReference type="InterPro" id="IPR008271">
    <property type="entry name" value="Ser/Thr_kinase_AS"/>
</dbReference>
<dbReference type="Pfam" id="PF13306">
    <property type="entry name" value="LRR_5"/>
    <property type="match status" value="2"/>
</dbReference>
<keyword evidence="3 4" id="KW-0067">ATP-binding</keyword>
<comment type="caution">
    <text evidence="6">The sequence shown here is derived from an EMBL/GenBank/DDBJ whole genome shotgun (WGS) entry which is preliminary data.</text>
</comment>
<keyword evidence="2 4" id="KW-0547">Nucleotide-binding</keyword>
<dbReference type="Gene3D" id="3.80.10.10">
    <property type="entry name" value="Ribonuclease Inhibitor"/>
    <property type="match status" value="3"/>
</dbReference>
<dbReference type="Gene3D" id="3.30.200.20">
    <property type="entry name" value="Phosphorylase Kinase, domain 1"/>
    <property type="match status" value="1"/>
</dbReference>
<evidence type="ECO:0000256" key="4">
    <source>
        <dbReference type="PROSITE-ProRule" id="PRU10141"/>
    </source>
</evidence>
<keyword evidence="6" id="KW-0418">Kinase</keyword>
<dbReference type="PROSITE" id="PS50011">
    <property type="entry name" value="PROTEIN_KINASE_DOM"/>
    <property type="match status" value="1"/>
</dbReference>
<gene>
    <name evidence="6" type="ORF">M9Y10_037606</name>
</gene>
<dbReference type="PANTHER" id="PTHR23257">
    <property type="entry name" value="SERINE-THREONINE PROTEIN KINASE"/>
    <property type="match status" value="1"/>
</dbReference>
<name>A0ABR2GRU4_9EUKA</name>
<evidence type="ECO:0000256" key="1">
    <source>
        <dbReference type="ARBA" id="ARBA00022527"/>
    </source>
</evidence>
<accession>A0ABR2GRU4</accession>
<dbReference type="SUPFAM" id="SSF52058">
    <property type="entry name" value="L domain-like"/>
    <property type="match status" value="1"/>
</dbReference>
<evidence type="ECO:0000256" key="3">
    <source>
        <dbReference type="ARBA" id="ARBA00022840"/>
    </source>
</evidence>
<keyword evidence="1" id="KW-0723">Serine/threonine-protein kinase</keyword>
<proteinExistence type="predicted"/>
<evidence type="ECO:0000313" key="6">
    <source>
        <dbReference type="EMBL" id="KAK8836669.1"/>
    </source>
</evidence>
<evidence type="ECO:0000256" key="2">
    <source>
        <dbReference type="ARBA" id="ARBA00022741"/>
    </source>
</evidence>
<dbReference type="Pfam" id="PF07714">
    <property type="entry name" value="PK_Tyr_Ser-Thr"/>
    <property type="match status" value="1"/>
</dbReference>
<dbReference type="InterPro" id="IPR032675">
    <property type="entry name" value="LRR_dom_sf"/>
</dbReference>
<dbReference type="GO" id="GO:0016301">
    <property type="term" value="F:kinase activity"/>
    <property type="evidence" value="ECO:0007669"/>
    <property type="project" value="UniProtKB-KW"/>
</dbReference>
<keyword evidence="7" id="KW-1185">Reference proteome</keyword>
<protein>
    <submittedName>
        <fullName evidence="6">Spindle assembly checkpoint kinase</fullName>
    </submittedName>
</protein>
<reference evidence="6 7" key="1">
    <citation type="submission" date="2024-04" db="EMBL/GenBank/DDBJ databases">
        <title>Tritrichomonas musculus Genome.</title>
        <authorList>
            <person name="Alves-Ferreira E."/>
            <person name="Grigg M."/>
            <person name="Lorenzi H."/>
            <person name="Galac M."/>
        </authorList>
    </citation>
    <scope>NUCLEOTIDE SEQUENCE [LARGE SCALE GENOMIC DNA]</scope>
    <source>
        <strain evidence="6 7">EAF2021</strain>
    </source>
</reference>
<evidence type="ECO:0000259" key="5">
    <source>
        <dbReference type="PROSITE" id="PS50011"/>
    </source>
</evidence>
<evidence type="ECO:0000313" key="7">
    <source>
        <dbReference type="Proteomes" id="UP001470230"/>
    </source>
</evidence>
<sequence length="815" mass="93771">MHLILVIDKNAFKKSNIYEIIIPSSVETIGEFAFSGCYNLKSVIFCPDSELKLIDNNVFESCAIENIIIPSQVEEICEYSFGDCNKLKVIIFPKNSKLKIIQKDAFKNSAIEEIIIPSQVEILNGFSCCHSLKNIIFEDDTHLKKIEEYSFSRSSIESITIPSQVEEICEYSFGDCNKLKEITFPKNSKLKIIQKDAFKNSAIEEIIIPSQVEILNGFSCCHSLKNIIFEDDTHLKKIEEYSFSRSSIESITIPSQVEVIENYAFYFCCNLKTVIFDKNSKLTRLGQSAFEKSHISSIHIPMQVIDIGSSCFFNCKNLRNVFIPNDSKLSKIEYSTFSYSSINKIKIPSSVTIIKEDAFSNCEKLKILQISPDSKLEKIDYFAFGKSFKTIDKVISPLSLVSTVCERIQTCQYFGFDDIPPKQLYLEITDEVVDLDIIANNLKNIMEICLPNAKQVNLTLDCNFPELFVQRDAILTGDGITSQKHRIVYCKKGSFDMYMIDPVEYEKLYQEVNNNMKLGEGATSVVYKIPNKNISKSFFALKIYKCDTNAANNDNNNDNESNWSDDDDDDDNEPEFIIDIDKIRYFLQEYEILNSLNHPNILSAYGFYNGDLQHRPAIILEYCKHKLVKSFNKLSDFDLICIIYEIAKAMEYVHKFNIIHRDLKPDNILLDANKHVKICDFGISAFIDVETQRRTQSQTHEIGTLMYMAPEMYSNMRYNQKVDVYAFGIIFYNILQRGKYPDMTIADVVSGKKINIPSSINEFSGNLIKRSTAYDYHSRPSFSEITQEIYDNDFKLIDNIEIDVERIINHINYYD</sequence>
<dbReference type="SMART" id="SM00220">
    <property type="entry name" value="S_TKc"/>
    <property type="match status" value="1"/>
</dbReference>
<keyword evidence="6" id="KW-0808">Transferase</keyword>
<dbReference type="InterPro" id="IPR000719">
    <property type="entry name" value="Prot_kinase_dom"/>
</dbReference>
<dbReference type="Proteomes" id="UP001470230">
    <property type="component" value="Unassembled WGS sequence"/>
</dbReference>
<dbReference type="InterPro" id="IPR001245">
    <property type="entry name" value="Ser-Thr/Tyr_kinase_cat_dom"/>
</dbReference>
<dbReference type="PROSITE" id="PS00107">
    <property type="entry name" value="PROTEIN_KINASE_ATP"/>
    <property type="match status" value="1"/>
</dbReference>
<dbReference type="SUPFAM" id="SSF56112">
    <property type="entry name" value="Protein kinase-like (PK-like)"/>
    <property type="match status" value="1"/>
</dbReference>
<dbReference type="InterPro" id="IPR050167">
    <property type="entry name" value="Ser_Thr_protein_kinase"/>
</dbReference>
<dbReference type="PROSITE" id="PS00108">
    <property type="entry name" value="PROTEIN_KINASE_ST"/>
    <property type="match status" value="1"/>
</dbReference>
<organism evidence="6 7">
    <name type="scientific">Tritrichomonas musculus</name>
    <dbReference type="NCBI Taxonomy" id="1915356"/>
    <lineage>
        <taxon>Eukaryota</taxon>
        <taxon>Metamonada</taxon>
        <taxon>Parabasalia</taxon>
        <taxon>Tritrichomonadida</taxon>
        <taxon>Tritrichomonadidae</taxon>
        <taxon>Tritrichomonas</taxon>
    </lineage>
</organism>
<dbReference type="Gene3D" id="1.10.510.10">
    <property type="entry name" value="Transferase(Phosphotransferase) domain 1"/>
    <property type="match status" value="1"/>
</dbReference>